<dbReference type="EMBL" id="JAEQMG010000048">
    <property type="protein sequence ID" value="MBK6088206.1"/>
    <property type="molecule type" value="Genomic_DNA"/>
</dbReference>
<evidence type="ECO:0000313" key="5">
    <source>
        <dbReference type="Proteomes" id="UP000633365"/>
    </source>
</evidence>
<dbReference type="Proteomes" id="UP000633365">
    <property type="component" value="Unassembled WGS sequence"/>
</dbReference>
<dbReference type="PANTHER" id="PTHR22550:SF9">
    <property type="entry name" value="STAGE V SPORULATION PROTEIN AF"/>
    <property type="match status" value="1"/>
</dbReference>
<protein>
    <submittedName>
        <fullName evidence="4">Spore germination protein</fullName>
    </submittedName>
</protein>
<dbReference type="GO" id="GO:0009847">
    <property type="term" value="P:spore germination"/>
    <property type="evidence" value="ECO:0007669"/>
    <property type="project" value="InterPro"/>
</dbReference>
<feature type="transmembrane region" description="Helical" evidence="3">
    <location>
        <begin position="358"/>
        <end position="383"/>
    </location>
</feature>
<dbReference type="PIRSF" id="PIRSF005690">
    <property type="entry name" value="GerBA"/>
    <property type="match status" value="1"/>
</dbReference>
<dbReference type="AlphaFoldDB" id="A0A934WPK3"/>
<dbReference type="GO" id="GO:0016020">
    <property type="term" value="C:membrane"/>
    <property type="evidence" value="ECO:0007669"/>
    <property type="project" value="InterPro"/>
</dbReference>
<keyword evidence="3" id="KW-1133">Transmembrane helix</keyword>
<sequence length="466" mass="52750">MFTSSYEANRKKLSDLLRCDDCFDIIERNIVISGKKAVIFYINGLIKDDIMEKLMEFFYNHTEPRYLSSAEEFCRHCVPYVEISVVDQPDEVVKNVLSGIPCLIAEGFTAAISFDMRTYPQRSTSEPEDDKVLRGSKDGFVETVIFNSALIRRRIRSANFVTKAMTVGSESKSDVIICYMDNKVDHTLLHDITDRIKNLDIANLSMNQQSLIEALYQKKWLNPFPKIKYTERPDVAAAVCLKGNIVILVDNSPSALLIPTSIFDVLEEADDYYFPPITGTYIRITRYLITIASVLLTPLWLLCLQNPELVPPVFQFVLQIEPTSLPIYWQLIIMELCIDGLRLAALHTPSSLTSAIGIIGAIAFSQFAVNAGWFTTASTLYVAFVTIANYSQPNYELGFSLKYARFILLTATYIGNITGFIIGIIILFFLLASNKTISGKSYLYPLIPFKPKELKKKLTRTRMKQN</sequence>
<feature type="transmembrane region" description="Helical" evidence="3">
    <location>
        <begin position="403"/>
        <end position="431"/>
    </location>
</feature>
<proteinExistence type="inferred from homology"/>
<evidence type="ECO:0000313" key="4">
    <source>
        <dbReference type="EMBL" id="MBK6088206.1"/>
    </source>
</evidence>
<name>A0A934WPK3_9FIRM</name>
<gene>
    <name evidence="4" type="ORF">JKK62_05980</name>
</gene>
<comment type="caution">
    <text evidence="4">The sequence shown here is derived from an EMBL/GenBank/DDBJ whole genome shotgun (WGS) entry which is preliminary data.</text>
</comment>
<evidence type="ECO:0000256" key="3">
    <source>
        <dbReference type="SAM" id="Phobius"/>
    </source>
</evidence>
<dbReference type="PANTHER" id="PTHR22550">
    <property type="entry name" value="SPORE GERMINATION PROTEIN"/>
    <property type="match status" value="1"/>
</dbReference>
<dbReference type="RefSeq" id="WP_186833031.1">
    <property type="nucleotide sequence ID" value="NZ_JAEQMG010000048.1"/>
</dbReference>
<keyword evidence="2 3" id="KW-0472">Membrane</keyword>
<evidence type="ECO:0000256" key="2">
    <source>
        <dbReference type="ARBA" id="ARBA00023136"/>
    </source>
</evidence>
<keyword evidence="3" id="KW-0812">Transmembrane</keyword>
<reference evidence="4" key="1">
    <citation type="submission" date="2021-01" db="EMBL/GenBank/DDBJ databases">
        <title>Genome public.</title>
        <authorList>
            <person name="Liu C."/>
            <person name="Sun Q."/>
        </authorList>
    </citation>
    <scope>NUCLEOTIDE SEQUENCE</scope>
    <source>
        <strain evidence="4">M6</strain>
    </source>
</reference>
<evidence type="ECO:0000256" key="1">
    <source>
        <dbReference type="ARBA" id="ARBA00005278"/>
    </source>
</evidence>
<comment type="similarity">
    <text evidence="1">Belongs to the GerABKA family.</text>
</comment>
<dbReference type="InterPro" id="IPR050768">
    <property type="entry name" value="UPF0353/GerABKA_families"/>
</dbReference>
<accession>A0A934WPK3</accession>
<dbReference type="InterPro" id="IPR004995">
    <property type="entry name" value="Spore_Ger"/>
</dbReference>
<keyword evidence="5" id="KW-1185">Reference proteome</keyword>
<organism evidence="4 5">
    <name type="scientific">Ruminococcus difficilis</name>
    <dbReference type="NCBI Taxonomy" id="2763069"/>
    <lineage>
        <taxon>Bacteria</taxon>
        <taxon>Bacillati</taxon>
        <taxon>Bacillota</taxon>
        <taxon>Clostridia</taxon>
        <taxon>Eubacteriales</taxon>
        <taxon>Oscillospiraceae</taxon>
        <taxon>Ruminococcus</taxon>
    </lineage>
</organism>
<dbReference type="Pfam" id="PF03323">
    <property type="entry name" value="GerA"/>
    <property type="match status" value="1"/>
</dbReference>